<keyword evidence="9" id="KW-0732">Signal</keyword>
<dbReference type="PANTHER" id="PTHR31375">
    <property type="match status" value="1"/>
</dbReference>
<keyword evidence="10" id="KW-1185">Reference proteome</keyword>
<dbReference type="OrthoDB" id="187139at2759"/>
<sequence length="410" mass="43350">MAIKTKILFLVLGLVFCLYEVTKVAATPGASSVFDVTKFGAKGNGKPEYTEDSEDANSLAFIQAWQKACNSIGPSTLLIPKGTFVVAQVLFAGPCQSHVTVELQGNILADSDPSMFPNQELIVFQQVEGVTFTGVGSINVNQPAQPCDPEKSFEFSEVMPSIKFSNATGCKMNGIHSMNPSAFHVLIENSHDISILNSKFEATTVKPNTHSNGVYISGSSLVSVTNSLIKTGDDCITVSGGSTDVTITGVTCVAGQGISVGAQLDGFHPDYNVKGVKVKGCTFKGTTFGARINPRPADKPTQISNIIFEDLTMDQTVNPIAVKQNYPPAPEKAILAKITDVHFKNIKGTTTTKAALSFACDKATSCEGIEVVDVLINFTETGKVVQNVLSASCANAKVMFTGNDGGLNCP</sequence>
<dbReference type="AlphaFoldDB" id="A0A9R0K9G3"/>
<keyword evidence="7" id="KW-0961">Cell wall biogenesis/degradation</keyword>
<proteinExistence type="inferred from homology"/>
<dbReference type="InterPro" id="IPR011050">
    <property type="entry name" value="Pectin_lyase_fold/virulence"/>
</dbReference>
<dbReference type="SUPFAM" id="SSF51126">
    <property type="entry name" value="Pectin lyase-like"/>
    <property type="match status" value="1"/>
</dbReference>
<reference evidence="10" key="1">
    <citation type="journal article" date="2021" name="Nat. Commun.">
        <title>Genomic analyses provide insights into spinach domestication and the genetic basis of agronomic traits.</title>
        <authorList>
            <person name="Cai X."/>
            <person name="Sun X."/>
            <person name="Xu C."/>
            <person name="Sun H."/>
            <person name="Wang X."/>
            <person name="Ge C."/>
            <person name="Zhang Z."/>
            <person name="Wang Q."/>
            <person name="Fei Z."/>
            <person name="Jiao C."/>
            <person name="Wang Q."/>
        </authorList>
    </citation>
    <scope>NUCLEOTIDE SEQUENCE [LARGE SCALE GENOMIC DNA]</scope>
    <source>
        <strain evidence="10">cv. Varoflay</strain>
    </source>
</reference>
<evidence type="ECO:0000256" key="6">
    <source>
        <dbReference type="ARBA" id="ARBA00023295"/>
    </source>
</evidence>
<dbReference type="Proteomes" id="UP000813463">
    <property type="component" value="Chromosome 6"/>
</dbReference>
<gene>
    <name evidence="11" type="primary">LOC110801579</name>
</gene>
<keyword evidence="6 8" id="KW-0326">Glycosidase</keyword>
<protein>
    <submittedName>
        <fullName evidence="11">Exopolygalacturonase clone GBGE184-like</fullName>
    </submittedName>
</protein>
<evidence type="ECO:0000256" key="9">
    <source>
        <dbReference type="SAM" id="SignalP"/>
    </source>
</evidence>
<evidence type="ECO:0000256" key="8">
    <source>
        <dbReference type="RuleBase" id="RU361169"/>
    </source>
</evidence>
<feature type="signal peptide" evidence="9">
    <location>
        <begin position="1"/>
        <end position="26"/>
    </location>
</feature>
<dbReference type="GO" id="GO:0005975">
    <property type="term" value="P:carbohydrate metabolic process"/>
    <property type="evidence" value="ECO:0007669"/>
    <property type="project" value="InterPro"/>
</dbReference>
<dbReference type="GeneID" id="110801579"/>
<dbReference type="Pfam" id="PF00295">
    <property type="entry name" value="Glyco_hydro_28"/>
    <property type="match status" value="1"/>
</dbReference>
<keyword evidence="5 8" id="KW-0378">Hydrolase</keyword>
<feature type="chain" id="PRO_5040214253" evidence="9">
    <location>
        <begin position="27"/>
        <end position="410"/>
    </location>
</feature>
<reference evidence="11" key="2">
    <citation type="submission" date="2025-08" db="UniProtKB">
        <authorList>
            <consortium name="RefSeq"/>
        </authorList>
    </citation>
    <scope>IDENTIFICATION</scope>
    <source>
        <tissue evidence="11">Leaf</tissue>
    </source>
</reference>
<organism evidence="10 11">
    <name type="scientific">Spinacia oleracea</name>
    <name type="common">Spinach</name>
    <dbReference type="NCBI Taxonomy" id="3562"/>
    <lineage>
        <taxon>Eukaryota</taxon>
        <taxon>Viridiplantae</taxon>
        <taxon>Streptophyta</taxon>
        <taxon>Embryophyta</taxon>
        <taxon>Tracheophyta</taxon>
        <taxon>Spermatophyta</taxon>
        <taxon>Magnoliopsida</taxon>
        <taxon>eudicotyledons</taxon>
        <taxon>Gunneridae</taxon>
        <taxon>Pentapetalae</taxon>
        <taxon>Caryophyllales</taxon>
        <taxon>Chenopodiaceae</taxon>
        <taxon>Chenopodioideae</taxon>
        <taxon>Anserineae</taxon>
        <taxon>Spinacia</taxon>
    </lineage>
</organism>
<evidence type="ECO:0000313" key="10">
    <source>
        <dbReference type="Proteomes" id="UP000813463"/>
    </source>
</evidence>
<evidence type="ECO:0000256" key="4">
    <source>
        <dbReference type="ARBA" id="ARBA00022525"/>
    </source>
</evidence>
<name>A0A9R0K9G3_SPIOL</name>
<evidence type="ECO:0000256" key="3">
    <source>
        <dbReference type="ARBA" id="ARBA00022512"/>
    </source>
</evidence>
<evidence type="ECO:0000256" key="1">
    <source>
        <dbReference type="ARBA" id="ARBA00004191"/>
    </source>
</evidence>
<dbReference type="InterPro" id="IPR006626">
    <property type="entry name" value="PbH1"/>
</dbReference>
<dbReference type="InterPro" id="IPR000743">
    <property type="entry name" value="Glyco_hydro_28"/>
</dbReference>
<dbReference type="SMART" id="SM00710">
    <property type="entry name" value="PbH1"/>
    <property type="match status" value="5"/>
</dbReference>
<accession>A0A9R0K9G3</accession>
<evidence type="ECO:0000256" key="7">
    <source>
        <dbReference type="ARBA" id="ARBA00023316"/>
    </source>
</evidence>
<dbReference type="GO" id="GO:0071555">
    <property type="term" value="P:cell wall organization"/>
    <property type="evidence" value="ECO:0007669"/>
    <property type="project" value="UniProtKB-KW"/>
</dbReference>
<evidence type="ECO:0000313" key="11">
    <source>
        <dbReference type="RefSeq" id="XP_021862628.1"/>
    </source>
</evidence>
<dbReference type="Gene3D" id="2.160.20.10">
    <property type="entry name" value="Single-stranded right-handed beta-helix, Pectin lyase-like"/>
    <property type="match status" value="1"/>
</dbReference>
<comment type="similarity">
    <text evidence="2 8">Belongs to the glycosyl hydrolase 28 family.</text>
</comment>
<evidence type="ECO:0000256" key="2">
    <source>
        <dbReference type="ARBA" id="ARBA00008834"/>
    </source>
</evidence>
<dbReference type="InterPro" id="IPR012334">
    <property type="entry name" value="Pectin_lyas_fold"/>
</dbReference>
<dbReference type="KEGG" id="soe:110801579"/>
<comment type="subcellular location">
    <subcellularLocation>
        <location evidence="1">Secreted</location>
        <location evidence="1">Cell wall</location>
    </subcellularLocation>
</comment>
<dbReference type="GO" id="GO:0004650">
    <property type="term" value="F:polygalacturonase activity"/>
    <property type="evidence" value="ECO:0007669"/>
    <property type="project" value="InterPro"/>
</dbReference>
<dbReference type="RefSeq" id="XP_021862628.1">
    <property type="nucleotide sequence ID" value="XM_022006936.2"/>
</dbReference>
<keyword evidence="3" id="KW-0134">Cell wall</keyword>
<keyword evidence="4" id="KW-0964">Secreted</keyword>
<evidence type="ECO:0000256" key="5">
    <source>
        <dbReference type="ARBA" id="ARBA00022801"/>
    </source>
</evidence>